<dbReference type="GO" id="GO:0003723">
    <property type="term" value="F:RNA binding"/>
    <property type="evidence" value="ECO:0007669"/>
    <property type="project" value="TreeGrafter"/>
</dbReference>
<comment type="subcellular location">
    <subcellularLocation>
        <location evidence="1">Nucleus</location>
        <location evidence="1">Nucleolus</location>
    </subcellularLocation>
</comment>
<dbReference type="Pfam" id="PF08698">
    <property type="entry name" value="Fcf2"/>
    <property type="match status" value="1"/>
</dbReference>
<dbReference type="GO" id="GO:0005730">
    <property type="term" value="C:nucleolus"/>
    <property type="evidence" value="ECO:0007669"/>
    <property type="project" value="UniProtKB-SubCell"/>
</dbReference>
<organism evidence="4 5">
    <name type="scientific">Syncephalis pseudoplumigaleata</name>
    <dbReference type="NCBI Taxonomy" id="1712513"/>
    <lineage>
        <taxon>Eukaryota</taxon>
        <taxon>Fungi</taxon>
        <taxon>Fungi incertae sedis</taxon>
        <taxon>Zoopagomycota</taxon>
        <taxon>Zoopagomycotina</taxon>
        <taxon>Zoopagomycetes</taxon>
        <taxon>Zoopagales</taxon>
        <taxon>Piptocephalidaceae</taxon>
        <taxon>Syncephalis</taxon>
    </lineage>
</organism>
<name>A0A4P9YSV8_9FUNG</name>
<proteinExistence type="predicted"/>
<dbReference type="OrthoDB" id="427886at2759"/>
<evidence type="ECO:0000259" key="3">
    <source>
        <dbReference type="Pfam" id="PF08698"/>
    </source>
</evidence>
<dbReference type="AlphaFoldDB" id="A0A4P9YSV8"/>
<dbReference type="InterPro" id="IPR014810">
    <property type="entry name" value="Fcf2_C"/>
</dbReference>
<feature type="non-terminal residue" evidence="4">
    <location>
        <position position="1"/>
    </location>
</feature>
<reference evidence="5" key="1">
    <citation type="journal article" date="2018" name="Nat. Microbiol.">
        <title>Leveraging single-cell genomics to expand the fungal tree of life.</title>
        <authorList>
            <person name="Ahrendt S.R."/>
            <person name="Quandt C.A."/>
            <person name="Ciobanu D."/>
            <person name="Clum A."/>
            <person name="Salamov A."/>
            <person name="Andreopoulos B."/>
            <person name="Cheng J.F."/>
            <person name="Woyke T."/>
            <person name="Pelin A."/>
            <person name="Henrissat B."/>
            <person name="Reynolds N.K."/>
            <person name="Benny G.L."/>
            <person name="Smith M.E."/>
            <person name="James T.Y."/>
            <person name="Grigoriev I.V."/>
        </authorList>
    </citation>
    <scope>NUCLEOTIDE SEQUENCE [LARGE SCALE GENOMIC DNA]</scope>
    <source>
        <strain evidence="5">Benny S71-1</strain>
    </source>
</reference>
<dbReference type="Proteomes" id="UP000278143">
    <property type="component" value="Unassembled WGS sequence"/>
</dbReference>
<evidence type="ECO:0000313" key="5">
    <source>
        <dbReference type="Proteomes" id="UP000278143"/>
    </source>
</evidence>
<dbReference type="EMBL" id="KZ992409">
    <property type="protein sequence ID" value="RKP22211.1"/>
    <property type="molecule type" value="Genomic_DNA"/>
</dbReference>
<feature type="domain" description="Fcf2 pre-rRNA processing C-terminal" evidence="3">
    <location>
        <begin position="4"/>
        <end position="95"/>
    </location>
</feature>
<gene>
    <name evidence="4" type="ORF">SYNPS1DRAFT_20341</name>
</gene>
<keyword evidence="5" id="KW-1185">Reference proteome</keyword>
<evidence type="ECO:0000313" key="4">
    <source>
        <dbReference type="EMBL" id="RKP22211.1"/>
    </source>
</evidence>
<protein>
    <submittedName>
        <fullName evidence="4">Fcf2 pre-rRNA processing-domain-containing protein</fullName>
    </submittedName>
</protein>
<keyword evidence="2" id="KW-0539">Nucleus</keyword>
<evidence type="ECO:0000256" key="2">
    <source>
        <dbReference type="ARBA" id="ARBA00023242"/>
    </source>
</evidence>
<dbReference type="InterPro" id="IPR039883">
    <property type="entry name" value="Fcf2/DNTTIP2"/>
</dbReference>
<accession>A0A4P9YSV8</accession>
<dbReference type="GO" id="GO:0006396">
    <property type="term" value="P:RNA processing"/>
    <property type="evidence" value="ECO:0007669"/>
    <property type="project" value="TreeGrafter"/>
</dbReference>
<dbReference type="PANTHER" id="PTHR21686">
    <property type="entry name" value="DEOXYNUCLEOTIDYLTRANSFERASE TERMINAL-INTERACTING PROTEIN 2"/>
    <property type="match status" value="1"/>
</dbReference>
<evidence type="ECO:0000256" key="1">
    <source>
        <dbReference type="ARBA" id="ARBA00004604"/>
    </source>
</evidence>
<sequence length="121" mass="14865">QERQKTSGKSWFDMPKAKVTPELERDWQIIQMRSVLDPKRHYRKDKRKAPPTYCQVGTIIEGATEFYSARMTRRERKQTILEEFLHDNSRRDYFRDRYRELQKERAKGTKAWRREQRSGRK</sequence>
<dbReference type="PANTHER" id="PTHR21686:SF12">
    <property type="entry name" value="DEOXYNUCLEOTIDYLTRANSFERASE TERMINAL-INTERACTING PROTEIN 2"/>
    <property type="match status" value="1"/>
</dbReference>